<dbReference type="Gene3D" id="3.80.10.10">
    <property type="entry name" value="Ribonuclease Inhibitor"/>
    <property type="match status" value="1"/>
</dbReference>
<gene>
    <name evidence="1" type="ORF">LUZ62_060567</name>
</gene>
<dbReference type="Proteomes" id="UP001140206">
    <property type="component" value="Chromosome 3"/>
</dbReference>
<dbReference type="PANTHER" id="PTHR34223">
    <property type="entry name" value="OS11G0201299 PROTEIN"/>
    <property type="match status" value="1"/>
</dbReference>
<protein>
    <submittedName>
        <fullName evidence="1">F-box/FBD/LRR protein</fullName>
    </submittedName>
</protein>
<organism evidence="1 2">
    <name type="scientific">Rhynchospora pubera</name>
    <dbReference type="NCBI Taxonomy" id="906938"/>
    <lineage>
        <taxon>Eukaryota</taxon>
        <taxon>Viridiplantae</taxon>
        <taxon>Streptophyta</taxon>
        <taxon>Embryophyta</taxon>
        <taxon>Tracheophyta</taxon>
        <taxon>Spermatophyta</taxon>
        <taxon>Magnoliopsida</taxon>
        <taxon>Liliopsida</taxon>
        <taxon>Poales</taxon>
        <taxon>Cyperaceae</taxon>
        <taxon>Cyperoideae</taxon>
        <taxon>Rhynchosporeae</taxon>
        <taxon>Rhynchospora</taxon>
    </lineage>
</organism>
<name>A0AAV8E9R1_9POAL</name>
<dbReference type="EMBL" id="JAMFTS010000003">
    <property type="protein sequence ID" value="KAJ4776310.1"/>
    <property type="molecule type" value="Genomic_DNA"/>
</dbReference>
<sequence length="460" mass="53484">MMMESTDTSELDLMKNLPESELDLIKNLPESELDLMKNLPESELDLMKNLPESELDLMKKLPEKSLLHIMGLMKTRAAVQTCLLTKQWNHLWPLLSVLDFDLKEFNSGDPEQDKQTFSQFVTMMLERRKATNLHKFRLSCADLCEEQYCLSLKKWIMYAIEHQVRVLELAFCRRMLSINIFECDSVEELYLYFCDCSLSISNRFTMLNPKINLPRLRKLQLHGKCISGPNFLTNLIKGCPLLEELWFESFNVPLGSTIYSKSLQHLTFKNCREIYKLDIYAENLISLCFIGLVDDFMRICYQCRSTGFSRSLSHATVSILTDSYSHFSLNTILDDLSHVANLKLCVSKSTPDSQLLPYDRAIPNLKELSFCGYSLDYFPGIWKYLRNLEKLNLWLFCQHSHEHYEEILNWDGALQIALIECKKLKVVEIVCATLDDKTEHLVENLRQLTDVKIAISDRGF</sequence>
<keyword evidence="2" id="KW-1185">Reference proteome</keyword>
<comment type="caution">
    <text evidence="1">The sequence shown here is derived from an EMBL/GenBank/DDBJ whole genome shotgun (WGS) entry which is preliminary data.</text>
</comment>
<dbReference type="SUPFAM" id="SSF52047">
    <property type="entry name" value="RNI-like"/>
    <property type="match status" value="1"/>
</dbReference>
<dbReference type="PANTHER" id="PTHR34223:SF51">
    <property type="entry name" value="OS06G0556300 PROTEIN"/>
    <property type="match status" value="1"/>
</dbReference>
<reference evidence="1" key="1">
    <citation type="submission" date="2022-08" db="EMBL/GenBank/DDBJ databases">
        <authorList>
            <person name="Marques A."/>
        </authorList>
    </citation>
    <scope>NUCLEOTIDE SEQUENCE</scope>
    <source>
        <strain evidence="1">RhyPub2mFocal</strain>
        <tissue evidence="1">Leaves</tissue>
    </source>
</reference>
<dbReference type="InterPro" id="IPR032675">
    <property type="entry name" value="LRR_dom_sf"/>
</dbReference>
<accession>A0AAV8E9R1</accession>
<dbReference type="InterPro" id="IPR053197">
    <property type="entry name" value="F-box_SCFL_complex_component"/>
</dbReference>
<evidence type="ECO:0000313" key="1">
    <source>
        <dbReference type="EMBL" id="KAJ4776310.1"/>
    </source>
</evidence>
<dbReference type="AlphaFoldDB" id="A0AAV8E9R1"/>
<evidence type="ECO:0000313" key="2">
    <source>
        <dbReference type="Proteomes" id="UP001140206"/>
    </source>
</evidence>
<proteinExistence type="predicted"/>